<organism evidence="1 2">
    <name type="scientific">Lentibacillus populi</name>
    <dbReference type="NCBI Taxonomy" id="1827502"/>
    <lineage>
        <taxon>Bacteria</taxon>
        <taxon>Bacillati</taxon>
        <taxon>Bacillota</taxon>
        <taxon>Bacilli</taxon>
        <taxon>Bacillales</taxon>
        <taxon>Bacillaceae</taxon>
        <taxon>Lentibacillus</taxon>
    </lineage>
</organism>
<accession>A0A9W5X6L7</accession>
<protein>
    <submittedName>
        <fullName evidence="1">Uncharacterized protein</fullName>
    </submittedName>
</protein>
<dbReference type="Pfam" id="PF22871">
    <property type="entry name" value="AimR"/>
    <property type="match status" value="1"/>
</dbReference>
<dbReference type="Proteomes" id="UP000621492">
    <property type="component" value="Unassembled WGS sequence"/>
</dbReference>
<reference evidence="1" key="2">
    <citation type="submission" date="2020-09" db="EMBL/GenBank/DDBJ databases">
        <authorList>
            <person name="Sun Q."/>
            <person name="Zhou Y."/>
        </authorList>
    </citation>
    <scope>NUCLEOTIDE SEQUENCE</scope>
    <source>
        <strain evidence="1">CGMCC 1.15454</strain>
    </source>
</reference>
<name>A0A9W5X6L7_9BACI</name>
<reference evidence="1" key="1">
    <citation type="journal article" date="2014" name="Int. J. Syst. Evol. Microbiol.">
        <title>Complete genome sequence of Corynebacterium casei LMG S-19264T (=DSM 44701T), isolated from a smear-ripened cheese.</title>
        <authorList>
            <consortium name="US DOE Joint Genome Institute (JGI-PGF)"/>
            <person name="Walter F."/>
            <person name="Albersmeier A."/>
            <person name="Kalinowski J."/>
            <person name="Ruckert C."/>
        </authorList>
    </citation>
    <scope>NUCLEOTIDE SEQUENCE</scope>
    <source>
        <strain evidence="1">CGMCC 1.15454</strain>
    </source>
</reference>
<dbReference type="InterPro" id="IPR047705">
    <property type="entry name" value="AimR-like"/>
</dbReference>
<dbReference type="RefSeq" id="WP_088052230.1">
    <property type="nucleotide sequence ID" value="NZ_BMJD01000030.1"/>
</dbReference>
<proteinExistence type="predicted"/>
<gene>
    <name evidence="1" type="ORF">GCM10011409_32240</name>
</gene>
<dbReference type="NCBIfam" id="NF038310">
    <property type="entry name" value="lysogeny_AimR"/>
    <property type="match status" value="1"/>
</dbReference>
<comment type="caution">
    <text evidence="1">The sequence shown here is derived from an EMBL/GenBank/DDBJ whole genome shotgun (WGS) entry which is preliminary data.</text>
</comment>
<keyword evidence="2" id="KW-1185">Reference proteome</keyword>
<evidence type="ECO:0000313" key="1">
    <source>
        <dbReference type="EMBL" id="GGB52224.1"/>
    </source>
</evidence>
<evidence type="ECO:0000313" key="2">
    <source>
        <dbReference type="Proteomes" id="UP000621492"/>
    </source>
</evidence>
<dbReference type="EMBL" id="BMJD01000030">
    <property type="protein sequence ID" value="GGB52224.1"/>
    <property type="molecule type" value="Genomic_DNA"/>
</dbReference>
<dbReference type="AlphaFoldDB" id="A0A9W5X6L7"/>
<sequence length="344" mass="40583">MKYPKADITANSLNPISSDDKQTLEQIIPMLQQEYDNETVLQLTRKLCLQSTSDDINKKGMEFLFTNGYLHDLQLLINKNRESESKSNREWAEVYQLVVDRAEFRAYPRKLLRQLEFCHTDDPELRCVIEFLKISIHFDLREFGKIGNFLDKQTSLFDEVDDTLLLSFFNSRLYQTLFIYYWTRNELIVARKYAFRVLNETTNNRTAVNMHINLGLTYTFDTYFQGMYHLNEALRLAKKLNYQDGINIINQQNIPFLSAHFKKFEGITTDDKSEQAHLEIAKGNHAKGIELLNQLKIDSPFKMYYLGIAKRDKNILLRSYNYFIEKRSDYFFSKLPLSVLANMD</sequence>